<reference evidence="2 3" key="1">
    <citation type="submission" date="2015-11" db="EMBL/GenBank/DDBJ databases">
        <title>Genomic analysis of 38 Legionella species identifies large and diverse effector repertoires.</title>
        <authorList>
            <person name="Burstein D."/>
            <person name="Amaro F."/>
            <person name="Zusman T."/>
            <person name="Lifshitz Z."/>
            <person name="Cohen O."/>
            <person name="Gilbert J.A."/>
            <person name="Pupko T."/>
            <person name="Shuman H.A."/>
            <person name="Segal G."/>
        </authorList>
    </citation>
    <scope>NUCLEOTIDE SEQUENCE [LARGE SCALE GENOMIC DNA]</scope>
    <source>
        <strain evidence="2 3">PX-1-G2-E2</strain>
    </source>
</reference>
<keyword evidence="1" id="KW-0812">Transmembrane</keyword>
<dbReference type="OrthoDB" id="5644612at2"/>
<dbReference type="RefSeq" id="WP_058453357.1">
    <property type="nucleotide sequence ID" value="NZ_CAAAIB010000002.1"/>
</dbReference>
<proteinExistence type="predicted"/>
<dbReference type="PATRIC" id="fig|466.6.peg.2846"/>
<dbReference type="AlphaFoldDB" id="A0A0W0VWB0"/>
<dbReference type="STRING" id="466.Lmac_2670"/>
<dbReference type="Proteomes" id="UP000054908">
    <property type="component" value="Unassembled WGS sequence"/>
</dbReference>
<sequence>MSAGTGSWQSWLTTQVDILNNIASNLLPVERLITGAAYLIGLAFAFKAIYTLKAYGESKSMMSSSTSIKEPIIYMVVAVIFIYFPTGLAIMLQTTFGSSSILQYAPVNSNNPGISALFGTGSVVGRPIAIIIQTIGLIAFVRGWILIARSASQGQPPGGTGKGLVHIFGGILAMNIVATLEIINNTLYGTS</sequence>
<feature type="transmembrane region" description="Helical" evidence="1">
    <location>
        <begin position="163"/>
        <end position="183"/>
    </location>
</feature>
<feature type="transmembrane region" description="Helical" evidence="1">
    <location>
        <begin position="72"/>
        <end position="92"/>
    </location>
</feature>
<comment type="caution">
    <text evidence="2">The sequence shown here is derived from an EMBL/GenBank/DDBJ whole genome shotgun (WGS) entry which is preliminary data.</text>
</comment>
<evidence type="ECO:0000256" key="1">
    <source>
        <dbReference type="SAM" id="Phobius"/>
    </source>
</evidence>
<keyword evidence="1" id="KW-1133">Transmembrane helix</keyword>
<keyword evidence="1" id="KW-0472">Membrane</keyword>
<gene>
    <name evidence="2" type="ORF">Lmac_2670</name>
</gene>
<feature type="transmembrane region" description="Helical" evidence="1">
    <location>
        <begin position="32"/>
        <end position="52"/>
    </location>
</feature>
<evidence type="ECO:0000313" key="3">
    <source>
        <dbReference type="Proteomes" id="UP000054908"/>
    </source>
</evidence>
<name>A0A0W0VWB0_9GAMM</name>
<keyword evidence="3" id="KW-1185">Reference proteome</keyword>
<evidence type="ECO:0000313" key="2">
    <source>
        <dbReference type="EMBL" id="KTD24583.1"/>
    </source>
</evidence>
<accession>A0A0W0VWB0</accession>
<feature type="transmembrane region" description="Helical" evidence="1">
    <location>
        <begin position="128"/>
        <end position="151"/>
    </location>
</feature>
<dbReference type="EMBL" id="LNYL01000050">
    <property type="protein sequence ID" value="KTD24583.1"/>
    <property type="molecule type" value="Genomic_DNA"/>
</dbReference>
<protein>
    <submittedName>
        <fullName evidence="2">IcmC (DotE)</fullName>
    </submittedName>
</protein>
<organism evidence="2 3">
    <name type="scientific">Legionella maceachernii</name>
    <dbReference type="NCBI Taxonomy" id="466"/>
    <lineage>
        <taxon>Bacteria</taxon>
        <taxon>Pseudomonadati</taxon>
        <taxon>Pseudomonadota</taxon>
        <taxon>Gammaproteobacteria</taxon>
        <taxon>Legionellales</taxon>
        <taxon>Legionellaceae</taxon>
        <taxon>Legionella</taxon>
    </lineage>
</organism>